<proteinExistence type="predicted"/>
<reference evidence="1" key="2">
    <citation type="journal article" date="2012" name="PLoS ONE">
        <title>A Deeply Branching Thermophilic Bacterium with an Ancient Acetyl-CoA Pathway Dominates a Subsurface Ecosystem.</title>
        <authorList>
            <person name="Takami H."/>
            <person name="Noguchi H."/>
            <person name="Takaki Y."/>
            <person name="Uchiyama I."/>
            <person name="Toyoda A."/>
            <person name="Nishi S."/>
            <person name="Chee G.-J."/>
            <person name="Arai W."/>
            <person name="Nunoura T."/>
            <person name="Itoh T."/>
            <person name="Hattori M."/>
            <person name="Takai K."/>
        </authorList>
    </citation>
    <scope>NUCLEOTIDE SEQUENCE</scope>
</reference>
<dbReference type="AlphaFoldDB" id="H5SSI9"/>
<sequence>MNTVTSCKCKVPSSWVWLFALTAVFSLGTWNLELGTVLAAPVSGEIAVAIFFEPVNQGQTKIDQINVDAETTLQLGLFISGVALRSTSVFSFKGAEFQAFEMHAGMVISFRNVVIFAPNILEIDDDPFWTIQFAQPDPGIVGVPLRMFIDELASPLDLAKLLAPTVDDPLQFRKLISQMGMNVFGVKFSITMLIANFGAVNQPDVQSGLIFEAGGVTLGGAEVISQTYIGARQGWECFGECKALERYFEGRVVPGFEFQEEKLIIRNLTLAGVTLGAELAFDFTTISLSQIILSGRVSVMGAVLQQKIVLNDLATPSFVSFGWTVQLGDGLFEIEFIDPNGAFQFPAKRLSFFVQWEAISFKDELVTQDPMGLLHTMEVLAEFEPFRFRSQTAFLGGLINGFYNQKLEMSWGMVGPGTWAWLATFEVQLRREYLLYISPAISVKF</sequence>
<gene>
    <name evidence="1" type="ORF">HGMM_OP3C280</name>
</gene>
<organism evidence="1">
    <name type="scientific">Acetithermum autotrophicum</name>
    <dbReference type="NCBI Taxonomy" id="1446466"/>
    <lineage>
        <taxon>Bacteria</taxon>
        <taxon>Candidatus Bipolaricaulota</taxon>
        <taxon>Candidatus Acetithermum</taxon>
    </lineage>
</organism>
<accession>H5SSI9</accession>
<evidence type="ECO:0000313" key="1">
    <source>
        <dbReference type="EMBL" id="BAL59125.1"/>
    </source>
</evidence>
<protein>
    <submittedName>
        <fullName evidence="1">Uncharacterized protein</fullName>
    </submittedName>
</protein>
<name>H5SSI9_ACEAU</name>
<dbReference type="EMBL" id="AP011802">
    <property type="protein sequence ID" value="BAL59125.1"/>
    <property type="molecule type" value="Genomic_DNA"/>
</dbReference>
<reference evidence="1" key="1">
    <citation type="journal article" date="2005" name="Environ. Microbiol.">
        <title>Genetic and functional properties of uncultivated thermophilic crenarchaeotes from a subsurface gold mine as revealed by analysis of genome fragments.</title>
        <authorList>
            <person name="Nunoura T."/>
            <person name="Hirayama H."/>
            <person name="Takami H."/>
            <person name="Oida H."/>
            <person name="Nishi S."/>
            <person name="Shimamura S."/>
            <person name="Suzuki Y."/>
            <person name="Inagaki F."/>
            <person name="Takai K."/>
            <person name="Nealson K.H."/>
            <person name="Horikoshi K."/>
        </authorList>
    </citation>
    <scope>NUCLEOTIDE SEQUENCE</scope>
</reference>